<gene>
    <name evidence="1" type="ORF">KHA90_23325</name>
</gene>
<evidence type="ECO:0000313" key="1">
    <source>
        <dbReference type="EMBL" id="MBS7233945.1"/>
    </source>
</evidence>
<accession>A0ABS5PJ03</accession>
<keyword evidence="2" id="KW-1185">Reference proteome</keyword>
<comment type="caution">
    <text evidence="1">The sequence shown here is derived from an EMBL/GenBank/DDBJ whole genome shotgun (WGS) entry which is preliminary data.</text>
</comment>
<dbReference type="Proteomes" id="UP000722625">
    <property type="component" value="Unassembled WGS sequence"/>
</dbReference>
<evidence type="ECO:0000313" key="2">
    <source>
        <dbReference type="Proteomes" id="UP000722625"/>
    </source>
</evidence>
<sequence>MRKHVEKLIRFGILLLFISCGSLPSESLKTFMDSSKKEGMLVGTISLENRRTISPDFVFRIKKKVLPSILTVKIHDSLKALGDYQYNYGGIVIDKAKGDFVEDEKWVYLFNIVRPAGKYDFYQLSLLLNTGYMKSTHDLPMEIPLEIEEGKIKYIGEIKLNVKKGEIKVLNNID</sequence>
<protein>
    <recommendedName>
        <fullName evidence="3">Lipoprotein</fullName>
    </recommendedName>
</protein>
<dbReference type="EMBL" id="JAGYVZ010000038">
    <property type="protein sequence ID" value="MBS7233945.1"/>
    <property type="molecule type" value="Genomic_DNA"/>
</dbReference>
<name>A0ABS5PJ03_9FLAO</name>
<reference evidence="1 2" key="1">
    <citation type="journal article" date="2018" name="Int. J. Syst. Evol. Microbiol.">
        <title>Flavobacterium chryseum sp. nov. and Flavobacterium psychroterrae sp. nov., novel environmental bacteria isolated from Antarctica.</title>
        <authorList>
            <person name="Kralova S."/>
            <person name="Svec P."/>
            <person name="Busse H.J."/>
            <person name="Stankova E."/>
            <person name="Vaczi P."/>
            <person name="Sedlacek I."/>
        </authorList>
    </citation>
    <scope>NUCLEOTIDE SEQUENCE [LARGE SCALE GENOMIC DNA]</scope>
    <source>
        <strain evidence="1 2">CCM 8827</strain>
    </source>
</reference>
<evidence type="ECO:0008006" key="3">
    <source>
        <dbReference type="Google" id="ProtNLM"/>
    </source>
</evidence>
<organism evidence="1 2">
    <name type="scientific">Flavobacterium psychroterrae</name>
    <dbReference type="NCBI Taxonomy" id="2133767"/>
    <lineage>
        <taxon>Bacteria</taxon>
        <taxon>Pseudomonadati</taxon>
        <taxon>Bacteroidota</taxon>
        <taxon>Flavobacteriia</taxon>
        <taxon>Flavobacteriales</taxon>
        <taxon>Flavobacteriaceae</taxon>
        <taxon>Flavobacterium</taxon>
    </lineage>
</organism>
<proteinExistence type="predicted"/>
<dbReference type="RefSeq" id="WP_213307548.1">
    <property type="nucleotide sequence ID" value="NZ_JAGYVZ010000038.1"/>
</dbReference>